<dbReference type="InParanoid" id="A0A1Y2FQ53"/>
<protein>
    <submittedName>
        <fullName evidence="2">Uncharacterized protein</fullName>
    </submittedName>
</protein>
<gene>
    <name evidence="2" type="ORF">BCR35DRAFT_50986</name>
</gene>
<sequence>MRRRAGSTKWRESSPLRRLCHRESSSGIRTRKIGVRRRRRLQSTFVLRWREEAMKTILLLRPVAGSRLPSSSTIPPSAVLWRLHRSPMFPNTPSTISTRTTSPTASGRPALMDFLSSGPTRRNSTSSPPLRSWESAPQHSLNVLPYPTSSL</sequence>
<feature type="compositionally biased region" description="Low complexity" evidence="1">
    <location>
        <begin position="91"/>
        <end position="104"/>
    </location>
</feature>
<evidence type="ECO:0000256" key="1">
    <source>
        <dbReference type="SAM" id="MobiDB-lite"/>
    </source>
</evidence>
<accession>A0A1Y2FQ53</accession>
<feature type="region of interest" description="Disordered" evidence="1">
    <location>
        <begin position="90"/>
        <end position="135"/>
    </location>
</feature>
<proteinExistence type="predicted"/>
<reference evidence="2 3" key="1">
    <citation type="submission" date="2016-07" db="EMBL/GenBank/DDBJ databases">
        <title>Pervasive Adenine N6-methylation of Active Genes in Fungi.</title>
        <authorList>
            <consortium name="DOE Joint Genome Institute"/>
            <person name="Mondo S.J."/>
            <person name="Dannebaum R.O."/>
            <person name="Kuo R.C."/>
            <person name="Labutti K."/>
            <person name="Haridas S."/>
            <person name="Kuo A."/>
            <person name="Salamov A."/>
            <person name="Ahrendt S.R."/>
            <person name="Lipzen A."/>
            <person name="Sullivan W."/>
            <person name="Andreopoulos W.B."/>
            <person name="Clum A."/>
            <person name="Lindquist E."/>
            <person name="Daum C."/>
            <person name="Ramamoorthy G.K."/>
            <person name="Gryganskyi A."/>
            <person name="Culley D."/>
            <person name="Magnuson J.K."/>
            <person name="James T.Y."/>
            <person name="O'Malley M.A."/>
            <person name="Stajich J.E."/>
            <person name="Spatafora J.W."/>
            <person name="Visel A."/>
            <person name="Grigoriev I.V."/>
        </authorList>
    </citation>
    <scope>NUCLEOTIDE SEQUENCE [LARGE SCALE GENOMIC DNA]</scope>
    <source>
        <strain evidence="2 3">62-1032</strain>
    </source>
</reference>
<comment type="caution">
    <text evidence="2">The sequence shown here is derived from an EMBL/GenBank/DDBJ whole genome shotgun (WGS) entry which is preliminary data.</text>
</comment>
<dbReference type="AlphaFoldDB" id="A0A1Y2FQ53"/>
<name>A0A1Y2FQ53_9BASI</name>
<evidence type="ECO:0000313" key="2">
    <source>
        <dbReference type="EMBL" id="ORY86059.1"/>
    </source>
</evidence>
<feature type="compositionally biased region" description="Polar residues" evidence="1">
    <location>
        <begin position="117"/>
        <end position="135"/>
    </location>
</feature>
<dbReference type="Proteomes" id="UP000193467">
    <property type="component" value="Unassembled WGS sequence"/>
</dbReference>
<dbReference type="EMBL" id="MCGR01000015">
    <property type="protein sequence ID" value="ORY86059.1"/>
    <property type="molecule type" value="Genomic_DNA"/>
</dbReference>
<organism evidence="2 3">
    <name type="scientific">Leucosporidium creatinivorum</name>
    <dbReference type="NCBI Taxonomy" id="106004"/>
    <lineage>
        <taxon>Eukaryota</taxon>
        <taxon>Fungi</taxon>
        <taxon>Dikarya</taxon>
        <taxon>Basidiomycota</taxon>
        <taxon>Pucciniomycotina</taxon>
        <taxon>Microbotryomycetes</taxon>
        <taxon>Leucosporidiales</taxon>
        <taxon>Leucosporidium</taxon>
    </lineage>
</organism>
<keyword evidence="3" id="KW-1185">Reference proteome</keyword>
<evidence type="ECO:0000313" key="3">
    <source>
        <dbReference type="Proteomes" id="UP000193467"/>
    </source>
</evidence>